<evidence type="ECO:0000256" key="4">
    <source>
        <dbReference type="ARBA" id="ARBA00023136"/>
    </source>
</evidence>
<feature type="transmembrane region" description="Helical" evidence="6">
    <location>
        <begin position="63"/>
        <end position="84"/>
    </location>
</feature>
<feature type="transmembrane region" description="Helical" evidence="6">
    <location>
        <begin position="310"/>
        <end position="339"/>
    </location>
</feature>
<feature type="transmembrane region" description="Helical" evidence="6">
    <location>
        <begin position="192"/>
        <end position="212"/>
    </location>
</feature>
<dbReference type="Proteomes" id="UP000007110">
    <property type="component" value="Unassembled WGS sequence"/>
</dbReference>
<evidence type="ECO:0000256" key="1">
    <source>
        <dbReference type="ARBA" id="ARBA00004141"/>
    </source>
</evidence>
<keyword evidence="3 6" id="KW-1133">Transmembrane helix</keyword>
<evidence type="ECO:0000256" key="6">
    <source>
        <dbReference type="SAM" id="Phobius"/>
    </source>
</evidence>
<sequence>MSLRQLGRTVCRQKEVKYDLTSTPLDRCLSTTDLSLIAIGCMLGSGVYVLTGEIAGEMAGPAGALSFLISGIVALMAAMCYMECATRLPETGASYLYAYVAFGEIFAFMIGWNAIILRVMSVALVSRGWSAYFDNIINGVVGNWTVNVVLDGEPWDSPLLGDYPDFLAAGIAILVCILVAVGTSISARANGFFVTINVITVALVLVTGFVYADFDNLTHPDGYFPFGFNGVLTGSAACFTGYCGFEAVAFSAEEAKNPSRGLPIGVIIGFLVSMLCYSGVLISLTAMVPYTDINIESPFVAAFGAVGANWMQYVVAIGALCSMTGCIINCVFCVARCIYALARDGLLPKFLGYTHPVSKTPVTSTLFGGSLSVIITIFVDFVSLIQFLSLVAFIEFIIVIASSIMLRYRPDQEVSGYASLGGSNTHVTEVSHVPNVSIQNGSIQNGSAQNGGTPNGKKGHRHHRNSAETTPLLNNNGKPHPKRRYQDSNLKRMGAPNPGPTVALCIIGFICFSCGSMVLLTYFFDEISSGSLPYILSLAALLLLTLIVCIPLIRLPQYGDNIPFKVPLMPYFPLVSLLANVFLMVQFSAIAFIEFGIWTAIGLVVYFIYGVSHSHESEKYKHRISKHVDIQPNGDVTESIPITRDFETSDHGSRRSSADNNAYWAGDSLVTSSETSFAGC</sequence>
<feature type="compositionally biased region" description="Polar residues" evidence="5">
    <location>
        <begin position="439"/>
        <end position="452"/>
    </location>
</feature>
<dbReference type="RefSeq" id="XP_030842769.1">
    <property type="nucleotide sequence ID" value="XM_030986909.1"/>
</dbReference>
<dbReference type="GO" id="GO:0005886">
    <property type="term" value="C:plasma membrane"/>
    <property type="evidence" value="ECO:0000318"/>
    <property type="project" value="GO_Central"/>
</dbReference>
<dbReference type="PANTHER" id="PTHR43243">
    <property type="entry name" value="INNER MEMBRANE TRANSPORTER YGJI-RELATED"/>
    <property type="match status" value="1"/>
</dbReference>
<feature type="compositionally biased region" description="Polar residues" evidence="5">
    <location>
        <begin position="467"/>
        <end position="477"/>
    </location>
</feature>
<dbReference type="InterPro" id="IPR002293">
    <property type="entry name" value="AA/rel_permease1"/>
</dbReference>
<feature type="domain" description="Cationic amino acid transporter C-terminal" evidence="7">
    <location>
        <begin position="564"/>
        <end position="614"/>
    </location>
</feature>
<reference evidence="9" key="1">
    <citation type="submission" date="2015-02" db="EMBL/GenBank/DDBJ databases">
        <title>Genome sequencing for Strongylocentrotus purpuratus.</title>
        <authorList>
            <person name="Murali S."/>
            <person name="Liu Y."/>
            <person name="Vee V."/>
            <person name="English A."/>
            <person name="Wang M."/>
            <person name="Skinner E."/>
            <person name="Han Y."/>
            <person name="Muzny D.M."/>
            <person name="Worley K.C."/>
            <person name="Gibbs R.A."/>
        </authorList>
    </citation>
    <scope>NUCLEOTIDE SEQUENCE</scope>
</reference>
<name>A0A7M7NWG7_STRPU</name>
<feature type="transmembrane region" description="Helical" evidence="6">
    <location>
        <begin position="385"/>
        <end position="406"/>
    </location>
</feature>
<dbReference type="Pfam" id="PF13906">
    <property type="entry name" value="AA_permease_C"/>
    <property type="match status" value="1"/>
</dbReference>
<dbReference type="PANTHER" id="PTHR43243:SF20">
    <property type="entry name" value="CATIONIC AMINO ACID TRANSPORTER 3"/>
    <property type="match status" value="1"/>
</dbReference>
<keyword evidence="2 6" id="KW-0812">Transmembrane</keyword>
<dbReference type="EnsemblMetazoa" id="XM_030986909">
    <property type="protein sequence ID" value="XP_030842769"/>
    <property type="gene ID" value="LOC587693"/>
</dbReference>
<feature type="transmembrane region" description="Helical" evidence="6">
    <location>
        <begin position="501"/>
        <end position="523"/>
    </location>
</feature>
<evidence type="ECO:0000313" key="9">
    <source>
        <dbReference type="Proteomes" id="UP000007110"/>
    </source>
</evidence>
<dbReference type="GO" id="GO:0015171">
    <property type="term" value="F:amino acid transmembrane transporter activity"/>
    <property type="evidence" value="ECO:0000318"/>
    <property type="project" value="GO_Central"/>
</dbReference>
<protein>
    <recommendedName>
        <fullName evidence="7">Cationic amino acid transporter C-terminal domain-containing protein</fullName>
    </recommendedName>
</protein>
<feature type="transmembrane region" description="Helical" evidence="6">
    <location>
        <begin position="96"/>
        <end position="120"/>
    </location>
</feature>
<dbReference type="KEGG" id="spu:587693"/>
<feature type="transmembrane region" description="Helical" evidence="6">
    <location>
        <begin position="595"/>
        <end position="612"/>
    </location>
</feature>
<feature type="transmembrane region" description="Helical" evidence="6">
    <location>
        <begin position="360"/>
        <end position="379"/>
    </location>
</feature>
<accession>A0A7M7NWG7</accession>
<comment type="subcellular location">
    <subcellularLocation>
        <location evidence="1">Membrane</location>
        <topology evidence="1">Multi-pass membrane protein</topology>
    </subcellularLocation>
</comment>
<proteinExistence type="predicted"/>
<reference evidence="8" key="2">
    <citation type="submission" date="2021-01" db="UniProtKB">
        <authorList>
            <consortium name="EnsemblMetazoa"/>
        </authorList>
    </citation>
    <scope>IDENTIFICATION</scope>
</reference>
<feature type="region of interest" description="Disordered" evidence="5">
    <location>
        <begin position="439"/>
        <end position="488"/>
    </location>
</feature>
<evidence type="ECO:0000256" key="3">
    <source>
        <dbReference type="ARBA" id="ARBA00022989"/>
    </source>
</evidence>
<feature type="transmembrane region" description="Helical" evidence="6">
    <location>
        <begin position="166"/>
        <end position="185"/>
    </location>
</feature>
<dbReference type="Pfam" id="PF13520">
    <property type="entry name" value="AA_permease_2"/>
    <property type="match status" value="1"/>
</dbReference>
<feature type="transmembrane region" description="Helical" evidence="6">
    <location>
        <begin position="232"/>
        <end position="252"/>
    </location>
</feature>
<dbReference type="GO" id="GO:0006865">
    <property type="term" value="P:amino acid transport"/>
    <property type="evidence" value="ECO:0000318"/>
    <property type="project" value="GO_Central"/>
</dbReference>
<evidence type="ECO:0000256" key="2">
    <source>
        <dbReference type="ARBA" id="ARBA00022692"/>
    </source>
</evidence>
<evidence type="ECO:0000313" key="8">
    <source>
        <dbReference type="EnsemblMetazoa" id="XP_030842769"/>
    </source>
</evidence>
<organism evidence="8 9">
    <name type="scientific">Strongylocentrotus purpuratus</name>
    <name type="common">Purple sea urchin</name>
    <dbReference type="NCBI Taxonomy" id="7668"/>
    <lineage>
        <taxon>Eukaryota</taxon>
        <taxon>Metazoa</taxon>
        <taxon>Echinodermata</taxon>
        <taxon>Eleutherozoa</taxon>
        <taxon>Echinozoa</taxon>
        <taxon>Echinoidea</taxon>
        <taxon>Euechinoidea</taxon>
        <taxon>Echinacea</taxon>
        <taxon>Camarodonta</taxon>
        <taxon>Echinidea</taxon>
        <taxon>Strongylocentrotidae</taxon>
        <taxon>Strongylocentrotus</taxon>
    </lineage>
</organism>
<feature type="transmembrane region" description="Helical" evidence="6">
    <location>
        <begin position="568"/>
        <end position="589"/>
    </location>
</feature>
<dbReference type="GeneID" id="587693"/>
<dbReference type="Gene3D" id="1.20.1740.10">
    <property type="entry name" value="Amino acid/polyamine transporter I"/>
    <property type="match status" value="2"/>
</dbReference>
<evidence type="ECO:0000256" key="5">
    <source>
        <dbReference type="SAM" id="MobiDB-lite"/>
    </source>
</evidence>
<dbReference type="AlphaFoldDB" id="A0A7M7NWG7"/>
<feature type="transmembrane region" description="Helical" evidence="6">
    <location>
        <begin position="34"/>
        <end position="51"/>
    </location>
</feature>
<dbReference type="OrthoDB" id="310030at2759"/>
<feature type="transmembrane region" description="Helical" evidence="6">
    <location>
        <begin position="264"/>
        <end position="290"/>
    </location>
</feature>
<keyword evidence="9" id="KW-1185">Reference proteome</keyword>
<dbReference type="InterPro" id="IPR029485">
    <property type="entry name" value="CAT_C"/>
</dbReference>
<keyword evidence="4 6" id="KW-0472">Membrane</keyword>
<dbReference type="InParanoid" id="A0A7M7NWG7"/>
<feature type="transmembrane region" description="Helical" evidence="6">
    <location>
        <begin position="535"/>
        <end position="556"/>
    </location>
</feature>
<evidence type="ECO:0000259" key="7">
    <source>
        <dbReference type="Pfam" id="PF13906"/>
    </source>
</evidence>